<evidence type="ECO:0000313" key="5">
    <source>
        <dbReference type="Proteomes" id="UP001153069"/>
    </source>
</evidence>
<dbReference type="Pfam" id="PF13812">
    <property type="entry name" value="PPR_3"/>
    <property type="match status" value="1"/>
</dbReference>
<name>A0A9N8DBR3_9STRA</name>
<comment type="caution">
    <text evidence="4">The sequence shown here is derived from an EMBL/GenBank/DDBJ whole genome shotgun (WGS) entry which is preliminary data.</text>
</comment>
<dbReference type="AlphaFoldDB" id="A0A9N8DBR3"/>
<dbReference type="PANTHER" id="PTHR47942:SF63">
    <property type="entry name" value="PENTATRICOPEPTIDE REPEAT-CONTAINING PROTEIN"/>
    <property type="match status" value="1"/>
</dbReference>
<evidence type="ECO:0000313" key="4">
    <source>
        <dbReference type="EMBL" id="CAB9500088.1"/>
    </source>
</evidence>
<dbReference type="Pfam" id="PF01535">
    <property type="entry name" value="PPR"/>
    <property type="match status" value="2"/>
</dbReference>
<dbReference type="NCBIfam" id="TIGR00756">
    <property type="entry name" value="PPR"/>
    <property type="match status" value="1"/>
</dbReference>
<proteinExistence type="predicted"/>
<evidence type="ECO:0000256" key="1">
    <source>
        <dbReference type="ARBA" id="ARBA00022737"/>
    </source>
</evidence>
<dbReference type="OrthoDB" id="185373at2759"/>
<evidence type="ECO:0000256" key="3">
    <source>
        <dbReference type="SAM" id="MobiDB-lite"/>
    </source>
</evidence>
<protein>
    <submittedName>
        <fullName evidence="4">Pentatricopeptide repeat-containing protein</fullName>
    </submittedName>
</protein>
<dbReference type="PANTHER" id="PTHR47942">
    <property type="entry name" value="TETRATRICOPEPTIDE REPEAT (TPR)-LIKE SUPERFAMILY PROTEIN-RELATED"/>
    <property type="match status" value="1"/>
</dbReference>
<keyword evidence="1" id="KW-0677">Repeat</keyword>
<dbReference type="InterPro" id="IPR011990">
    <property type="entry name" value="TPR-like_helical_dom_sf"/>
</dbReference>
<dbReference type="InterPro" id="IPR002885">
    <property type="entry name" value="PPR_rpt"/>
</dbReference>
<sequence>MRRAWYSLGRQYLRHTTLPESRLAPFSSLDCQRLLLPRPKSQNNDFPLQCFSTTPDPSLPPKVVVSSRPRHSNSPKEWKRAEQEANRILEGTSTNQAAGMVALQVKELLIRMVNLPRHAEKGPLADRLLSHAQTDLNRSNYRHREDLRAKLYQLTIEAWLDTFGGRKTWDEAERLLWELLNNADEAKQQIDRNRFYCLHNLQNNVKNINEAFAMVLFHFCKHDGKQQRRRRNRQQLTFQTKSRLEPLVQTMQRLWGDPVVPLVPDSLAMDAVLYYYFCSGQADLAYETLQGIIQEADTNPFLRPTLHGINTVISALAKEGKVDKAKEIITQMLQENSSNKLPKPEVVSFNGLLNAIAQRGGRDAGQETEEVLDWMIQHAIKPNTISYSTVISAWSKSGHADAAERSEAILRQCLELNLLAGGDATFLFSMVVQAWSRTGRPDRAVAVVDLMSTIYNDDKPKQEMTHVFNSLIMAVARTGQDENNMHAKLMKFLDQMEDLGIPADAVTHNSIMTAMIQNGKPVEALEYFYNLEEKIRADRTASLVDSFSYNIALDAMSKCKGEDAPRLALELLERMTKAQDIADVVVEATTATYNTVMKILAKSSLEDSALRCEQLLKAMEERSVSSISRPDAISYSTCITAWGYTRLPEKYDRMSQLLRRMEASYQSGNRAAQPNAIPFNTVLIGCLKASSDDRETALDCILGTLNHLRRAKVRPNPKTYPLVFRGIALNCKGGERRDSLLLNEFEKCAKDGLVSAECLTILGQASPQLLGSRLPEEMADVVGGLDMNKIPVAWRKNTTTVGSEKRQ</sequence>
<accession>A0A9N8DBR3</accession>
<gene>
    <name evidence="4" type="ORF">SEMRO_75_G041300.1</name>
</gene>
<evidence type="ECO:0000256" key="2">
    <source>
        <dbReference type="PROSITE-ProRule" id="PRU00708"/>
    </source>
</evidence>
<dbReference type="Proteomes" id="UP001153069">
    <property type="component" value="Unassembled WGS sequence"/>
</dbReference>
<feature type="repeat" description="PPR" evidence="2">
    <location>
        <begin position="305"/>
        <end position="339"/>
    </location>
</feature>
<dbReference type="EMBL" id="CAICTM010000074">
    <property type="protein sequence ID" value="CAB9500088.1"/>
    <property type="molecule type" value="Genomic_DNA"/>
</dbReference>
<dbReference type="PROSITE" id="PS51375">
    <property type="entry name" value="PPR"/>
    <property type="match status" value="1"/>
</dbReference>
<organism evidence="4 5">
    <name type="scientific">Seminavis robusta</name>
    <dbReference type="NCBI Taxonomy" id="568900"/>
    <lineage>
        <taxon>Eukaryota</taxon>
        <taxon>Sar</taxon>
        <taxon>Stramenopiles</taxon>
        <taxon>Ochrophyta</taxon>
        <taxon>Bacillariophyta</taxon>
        <taxon>Bacillariophyceae</taxon>
        <taxon>Bacillariophycidae</taxon>
        <taxon>Naviculales</taxon>
        <taxon>Naviculaceae</taxon>
        <taxon>Seminavis</taxon>
    </lineage>
</organism>
<keyword evidence="5" id="KW-1185">Reference proteome</keyword>
<reference evidence="4" key="1">
    <citation type="submission" date="2020-06" db="EMBL/GenBank/DDBJ databases">
        <authorList>
            <consortium name="Plant Systems Biology data submission"/>
        </authorList>
    </citation>
    <scope>NUCLEOTIDE SEQUENCE</scope>
    <source>
        <strain evidence="4">D6</strain>
    </source>
</reference>
<dbReference type="InterPro" id="IPR051222">
    <property type="entry name" value="PPR/CCM1_RNA-binding"/>
</dbReference>
<feature type="region of interest" description="Disordered" evidence="3">
    <location>
        <begin position="59"/>
        <end position="79"/>
    </location>
</feature>
<dbReference type="Gene3D" id="1.25.40.10">
    <property type="entry name" value="Tetratricopeptide repeat domain"/>
    <property type="match status" value="4"/>
</dbReference>